<evidence type="ECO:0000256" key="1">
    <source>
        <dbReference type="SAM" id="Phobius"/>
    </source>
</evidence>
<gene>
    <name evidence="3" type="ORF">PGLA2088_LOCUS38441</name>
</gene>
<comment type="caution">
    <text evidence="3">The sequence shown here is derived from an EMBL/GenBank/DDBJ whole genome shotgun (WGS) entry which is preliminary data.</text>
</comment>
<dbReference type="GO" id="GO:0016491">
    <property type="term" value="F:oxidoreductase activity"/>
    <property type="evidence" value="ECO:0007669"/>
    <property type="project" value="InterPro"/>
</dbReference>
<name>A0A813KT56_POLGL</name>
<keyword evidence="1" id="KW-0812">Transmembrane</keyword>
<dbReference type="Proteomes" id="UP000626109">
    <property type="component" value="Unassembled WGS sequence"/>
</dbReference>
<keyword evidence="1" id="KW-1133">Transmembrane helix</keyword>
<evidence type="ECO:0000313" key="4">
    <source>
        <dbReference type="Proteomes" id="UP000626109"/>
    </source>
</evidence>
<evidence type="ECO:0000313" key="3">
    <source>
        <dbReference type="EMBL" id="CAE8715272.1"/>
    </source>
</evidence>
<protein>
    <recommendedName>
        <fullName evidence="2">Fatty acid hydroxylase domain-containing protein</fullName>
    </recommendedName>
</protein>
<feature type="transmembrane region" description="Helical" evidence="1">
    <location>
        <begin position="174"/>
        <end position="200"/>
    </location>
</feature>
<dbReference type="AlphaFoldDB" id="A0A813KT56"/>
<dbReference type="Pfam" id="PF04116">
    <property type="entry name" value="FA_hydroxylase"/>
    <property type="match status" value="1"/>
</dbReference>
<evidence type="ECO:0000259" key="2">
    <source>
        <dbReference type="Pfam" id="PF04116"/>
    </source>
</evidence>
<dbReference type="GO" id="GO:0005506">
    <property type="term" value="F:iron ion binding"/>
    <property type="evidence" value="ECO:0007669"/>
    <property type="project" value="InterPro"/>
</dbReference>
<keyword evidence="1" id="KW-0472">Membrane</keyword>
<accession>A0A813KT56</accession>
<feature type="domain" description="Fatty acid hydroxylase" evidence="2">
    <location>
        <begin position="95"/>
        <end position="189"/>
    </location>
</feature>
<feature type="transmembrane region" description="Helical" evidence="1">
    <location>
        <begin position="147"/>
        <end position="167"/>
    </location>
</feature>
<dbReference type="InterPro" id="IPR006694">
    <property type="entry name" value="Fatty_acid_hydroxylase"/>
</dbReference>
<dbReference type="GO" id="GO:0008610">
    <property type="term" value="P:lipid biosynthetic process"/>
    <property type="evidence" value="ECO:0007669"/>
    <property type="project" value="InterPro"/>
</dbReference>
<feature type="transmembrane region" description="Helical" evidence="1">
    <location>
        <begin position="20"/>
        <end position="40"/>
    </location>
</feature>
<sequence>MASSQWVTNVAEWPLHELPIHVVSAFVVPLCVYVVISKVFDEPFLIDEKTRNIAIKEHAWQALSGVSVWFWCCLFLNSNRQEPDMSFFECCRNLAIHYLLSDAMFYWFHRACHQTFSYFIHRQHHHHKATKGAEMKMNALSGTCVDFWDMVVIGHLPIFLPCLLVSLPYGWMICYVLFLTVFQLAVCCELLVVLWLLVVICDLNHVIWPN</sequence>
<reference evidence="3" key="1">
    <citation type="submission" date="2021-02" db="EMBL/GenBank/DDBJ databases">
        <authorList>
            <person name="Dougan E. K."/>
            <person name="Rhodes N."/>
            <person name="Thang M."/>
            <person name="Chan C."/>
        </authorList>
    </citation>
    <scope>NUCLEOTIDE SEQUENCE</scope>
</reference>
<proteinExistence type="predicted"/>
<dbReference type="EMBL" id="CAJNNW010032751">
    <property type="protein sequence ID" value="CAE8715272.1"/>
    <property type="molecule type" value="Genomic_DNA"/>
</dbReference>
<organism evidence="3 4">
    <name type="scientific">Polarella glacialis</name>
    <name type="common">Dinoflagellate</name>
    <dbReference type="NCBI Taxonomy" id="89957"/>
    <lineage>
        <taxon>Eukaryota</taxon>
        <taxon>Sar</taxon>
        <taxon>Alveolata</taxon>
        <taxon>Dinophyceae</taxon>
        <taxon>Suessiales</taxon>
        <taxon>Suessiaceae</taxon>
        <taxon>Polarella</taxon>
    </lineage>
</organism>